<dbReference type="KEGG" id="pmx:PERMA_1647"/>
<reference evidence="4 5" key="1">
    <citation type="journal article" date="2009" name="J. Bacteriol.">
        <title>Complete and draft genome sequences of six members of the Aquificales.</title>
        <authorList>
            <person name="Reysenbach A.L."/>
            <person name="Hamamura N."/>
            <person name="Podar M."/>
            <person name="Griffiths E."/>
            <person name="Ferreira S."/>
            <person name="Hochstein R."/>
            <person name="Heidelberg J."/>
            <person name="Johnson J."/>
            <person name="Mead D."/>
            <person name="Pohorille A."/>
            <person name="Sarmiento M."/>
            <person name="Schweighofer K."/>
            <person name="Seshadri R."/>
            <person name="Voytek M.A."/>
        </authorList>
    </citation>
    <scope>NUCLEOTIDE SEQUENCE [LARGE SCALE GENOMIC DNA]</scope>
    <source>
        <strain evidence="5">DSM 14350 / EX-H1</strain>
    </source>
</reference>
<name>C0QRW7_PERMH</name>
<dbReference type="InterPro" id="IPR000719">
    <property type="entry name" value="Prot_kinase_dom"/>
</dbReference>
<evidence type="ECO:0000313" key="4">
    <source>
        <dbReference type="EMBL" id="ACO04424.1"/>
    </source>
</evidence>
<dbReference type="PANTHER" id="PTHR10566">
    <property type="entry name" value="CHAPERONE-ACTIVITY OF BC1 COMPLEX CABC1 -RELATED"/>
    <property type="match status" value="1"/>
</dbReference>
<dbReference type="Proteomes" id="UP000001366">
    <property type="component" value="Chromosome"/>
</dbReference>
<evidence type="ECO:0000259" key="3">
    <source>
        <dbReference type="PROSITE" id="PS50011"/>
    </source>
</evidence>
<dbReference type="eggNOG" id="COG0661">
    <property type="taxonomic scope" value="Bacteria"/>
</dbReference>
<dbReference type="InterPro" id="IPR050154">
    <property type="entry name" value="UbiB_kinase"/>
</dbReference>
<dbReference type="PANTHER" id="PTHR10566:SF113">
    <property type="entry name" value="PROTEIN ACTIVITY OF BC1 COMPLEX KINASE 7, CHLOROPLASTIC"/>
    <property type="match status" value="1"/>
</dbReference>
<feature type="transmembrane region" description="Helical" evidence="2">
    <location>
        <begin position="482"/>
        <end position="500"/>
    </location>
</feature>
<accession>C0QRW7</accession>
<evidence type="ECO:0000256" key="1">
    <source>
        <dbReference type="ARBA" id="ARBA00009670"/>
    </source>
</evidence>
<dbReference type="RefSeq" id="WP_012676662.1">
    <property type="nucleotide sequence ID" value="NC_012440.1"/>
</dbReference>
<dbReference type="EMBL" id="CP001230">
    <property type="protein sequence ID" value="ACO04424.1"/>
    <property type="molecule type" value="Genomic_DNA"/>
</dbReference>
<feature type="domain" description="Protein kinase" evidence="3">
    <location>
        <begin position="114"/>
        <end position="441"/>
    </location>
</feature>
<dbReference type="PROSITE" id="PS50011">
    <property type="entry name" value="PROTEIN_KINASE_DOM"/>
    <property type="match status" value="1"/>
</dbReference>
<sequence>MFRKNIRLLKRFKEISTTLSKLGFYNVYEYFQLLFGLEIDETKRPKRLREALEKLGPSFIKLGQVLSTRPDLVPQEVIKELIKLQDKVAPIEFETIEKILIRNYGEDLDRIFSYIDPEPLASASISQVHTGYLQTGEKVAIKIRRPGLKELINLDSELMLILVRFLERHSKTVKELNLPALIHQFKRTTLREANLLIEAQNIQIFRKNFENYPQFYVPKCYTSLTHEEILVTEFIEGIKISETEELVKRGFSLKKLSEELTDAYFKMVFVDGIYHADPHPGNIFVMDDGRICAVDYGMISRLPKEKKRLFYDYIIAVTTLDVNLAMHFYEGLNMITPKTDIMELEQDVETFLEKYYNKQLDEIDLKEMVLEVIDIVRNNHLRLPMEISYLGKTAINLEGTVRSLYPEFNPTKRLRKFITLSTKDYIKEKLLELKTATELYYYGIFKLENIYRLLIRERLTFSIIFKDLEELQEFYRFQTQKIAVAIVFIGLLISSGIFFLAGKTALGDIILVFAILFGLFSLYKIFRF</sequence>
<dbReference type="OrthoDB" id="9795390at2"/>
<keyword evidence="2" id="KW-0812">Transmembrane</keyword>
<dbReference type="AlphaFoldDB" id="C0QRW7"/>
<proteinExistence type="inferred from homology"/>
<dbReference type="GO" id="GO:0005524">
    <property type="term" value="F:ATP binding"/>
    <property type="evidence" value="ECO:0007669"/>
    <property type="project" value="InterPro"/>
</dbReference>
<dbReference type="Gene3D" id="1.10.510.10">
    <property type="entry name" value="Transferase(Phosphotransferase) domain 1"/>
    <property type="match status" value="1"/>
</dbReference>
<dbReference type="STRING" id="123214.PERMA_1647"/>
<gene>
    <name evidence="4" type="ordered locus">PERMA_1647</name>
</gene>
<comment type="similarity">
    <text evidence="1">Belongs to the protein kinase superfamily. ADCK protein kinase family.</text>
</comment>
<dbReference type="PaxDb" id="123214-PERMA_1647"/>
<dbReference type="HOGENOM" id="CLU_006533_0_2_0"/>
<evidence type="ECO:0000313" key="5">
    <source>
        <dbReference type="Proteomes" id="UP000001366"/>
    </source>
</evidence>
<keyword evidence="2" id="KW-0472">Membrane</keyword>
<protein>
    <submittedName>
        <fullName evidence="4">Putative ubiquinone biosynthesis protein AarF</fullName>
    </submittedName>
</protein>
<dbReference type="InterPro" id="IPR004147">
    <property type="entry name" value="ABC1_dom"/>
</dbReference>
<evidence type="ECO:0000256" key="2">
    <source>
        <dbReference type="SAM" id="Phobius"/>
    </source>
</evidence>
<dbReference type="CDD" id="cd05121">
    <property type="entry name" value="ABC1_ADCK3-like"/>
    <property type="match status" value="1"/>
</dbReference>
<keyword evidence="2" id="KW-1133">Transmembrane helix</keyword>
<dbReference type="InterPro" id="IPR011009">
    <property type="entry name" value="Kinase-like_dom_sf"/>
</dbReference>
<dbReference type="Pfam" id="PF03109">
    <property type="entry name" value="ABC1"/>
    <property type="match status" value="1"/>
</dbReference>
<organism evidence="4 5">
    <name type="scientific">Persephonella marina (strain DSM 14350 / EX-H1)</name>
    <dbReference type="NCBI Taxonomy" id="123214"/>
    <lineage>
        <taxon>Bacteria</taxon>
        <taxon>Pseudomonadati</taxon>
        <taxon>Aquificota</taxon>
        <taxon>Aquificia</taxon>
        <taxon>Aquificales</taxon>
        <taxon>Hydrogenothermaceae</taxon>
        <taxon>Persephonella</taxon>
    </lineage>
</organism>
<dbReference type="SUPFAM" id="SSF56112">
    <property type="entry name" value="Protein kinase-like (PK-like)"/>
    <property type="match status" value="1"/>
</dbReference>
<keyword evidence="5" id="KW-1185">Reference proteome</keyword>
<dbReference type="GO" id="GO:0004672">
    <property type="term" value="F:protein kinase activity"/>
    <property type="evidence" value="ECO:0007669"/>
    <property type="project" value="InterPro"/>
</dbReference>
<feature type="transmembrane region" description="Helical" evidence="2">
    <location>
        <begin position="506"/>
        <end position="526"/>
    </location>
</feature>
<keyword evidence="4" id="KW-0830">Ubiquinone</keyword>